<feature type="compositionally biased region" description="Basic and acidic residues" evidence="1">
    <location>
        <begin position="199"/>
        <end position="209"/>
    </location>
</feature>
<evidence type="ECO:0000313" key="3">
    <source>
        <dbReference type="Proteomes" id="UP000288805"/>
    </source>
</evidence>
<organism evidence="2 3">
    <name type="scientific">Vitis vinifera</name>
    <name type="common">Grape</name>
    <dbReference type="NCBI Taxonomy" id="29760"/>
    <lineage>
        <taxon>Eukaryota</taxon>
        <taxon>Viridiplantae</taxon>
        <taxon>Streptophyta</taxon>
        <taxon>Embryophyta</taxon>
        <taxon>Tracheophyta</taxon>
        <taxon>Spermatophyta</taxon>
        <taxon>Magnoliopsida</taxon>
        <taxon>eudicotyledons</taxon>
        <taxon>Gunneridae</taxon>
        <taxon>Pentapetalae</taxon>
        <taxon>rosids</taxon>
        <taxon>Vitales</taxon>
        <taxon>Vitaceae</taxon>
        <taxon>Viteae</taxon>
        <taxon>Vitis</taxon>
    </lineage>
</organism>
<reference evidence="2 3" key="1">
    <citation type="journal article" date="2018" name="PLoS Genet.">
        <title>Population sequencing reveals clonal diversity and ancestral inbreeding in the grapevine cultivar Chardonnay.</title>
        <authorList>
            <person name="Roach M.J."/>
            <person name="Johnson D.L."/>
            <person name="Bohlmann J."/>
            <person name="van Vuuren H.J."/>
            <person name="Jones S.J."/>
            <person name="Pretorius I.S."/>
            <person name="Schmidt S.A."/>
            <person name="Borneman A.R."/>
        </authorList>
    </citation>
    <scope>NUCLEOTIDE SEQUENCE [LARGE SCALE GENOMIC DNA]</scope>
    <source>
        <strain evidence="3">cv. Chardonnay</strain>
        <tissue evidence="2">Leaf</tissue>
    </source>
</reference>
<evidence type="ECO:0000256" key="1">
    <source>
        <dbReference type="SAM" id="MobiDB-lite"/>
    </source>
</evidence>
<name>A0A438IE71_VITVI</name>
<dbReference type="EMBL" id="QGNW01000117">
    <property type="protein sequence ID" value="RVW95046.1"/>
    <property type="molecule type" value="Genomic_DNA"/>
</dbReference>
<protein>
    <submittedName>
        <fullName evidence="2">Uncharacterized protein</fullName>
    </submittedName>
</protein>
<gene>
    <name evidence="2" type="ORF">CK203_040106</name>
</gene>
<accession>A0A438IE71</accession>
<dbReference type="Proteomes" id="UP000288805">
    <property type="component" value="Unassembled WGS sequence"/>
</dbReference>
<comment type="caution">
    <text evidence="2">The sequence shown here is derived from an EMBL/GenBank/DDBJ whole genome shotgun (WGS) entry which is preliminary data.</text>
</comment>
<sequence>MPAKKNIASSSVAGPSGKGGFGCHYPGKPIELLNEREFHDRFCLPNSIPVQLVEGDPMSIEKVEHNAIYFTKEQFNHPEYVVQPRPLPVGGSLRLYPQKGQKDIFRTMGWLMEHPERDFRPNYSLKIPGKRDRLVEWAEKASFACLNKLFEITAVERNHHMLLSPRICLRLSENLSQAREEHAKARQSVLSSGRRKAGGKVEEAPDEKSCGPSSGARPPPKNKKKKTIAKAIKVASPTLESSFTSTASTSNRSASSARRLRVNLARRCLVPLIRGLALLSPGHSLLLWSCKGVRGGGGHE</sequence>
<dbReference type="AlphaFoldDB" id="A0A438IE71"/>
<evidence type="ECO:0000313" key="2">
    <source>
        <dbReference type="EMBL" id="RVW95046.1"/>
    </source>
</evidence>
<feature type="region of interest" description="Disordered" evidence="1">
    <location>
        <begin position="180"/>
        <end position="227"/>
    </location>
</feature>
<proteinExistence type="predicted"/>